<comment type="similarity">
    <text evidence="2 7">Belongs to the BI1 family.</text>
</comment>
<dbReference type="Proteomes" id="UP000476281">
    <property type="component" value="Unassembled WGS sequence"/>
</dbReference>
<keyword evidence="3" id="KW-1003">Cell membrane</keyword>
<evidence type="ECO:0000256" key="6">
    <source>
        <dbReference type="ARBA" id="ARBA00023136"/>
    </source>
</evidence>
<dbReference type="PANTHER" id="PTHR23291">
    <property type="entry name" value="BAX INHIBITOR-RELATED"/>
    <property type="match status" value="1"/>
</dbReference>
<evidence type="ECO:0000256" key="5">
    <source>
        <dbReference type="ARBA" id="ARBA00022989"/>
    </source>
</evidence>
<dbReference type="PROSITE" id="PS01243">
    <property type="entry name" value="BI1"/>
    <property type="match status" value="1"/>
</dbReference>
<organism evidence="8 9">
    <name type="scientific">Enterobacter hormaechei</name>
    <dbReference type="NCBI Taxonomy" id="158836"/>
    <lineage>
        <taxon>Bacteria</taxon>
        <taxon>Pseudomonadati</taxon>
        <taxon>Pseudomonadota</taxon>
        <taxon>Gammaproteobacteria</taxon>
        <taxon>Enterobacterales</taxon>
        <taxon>Enterobacteriaceae</taxon>
        <taxon>Enterobacter</taxon>
        <taxon>Enterobacter cloacae complex</taxon>
    </lineage>
</organism>
<evidence type="ECO:0000256" key="2">
    <source>
        <dbReference type="ARBA" id="ARBA00010350"/>
    </source>
</evidence>
<proteinExistence type="inferred from homology"/>
<dbReference type="InterPro" id="IPR006213">
    <property type="entry name" value="Bax_inhbtr1_CS"/>
</dbReference>
<feature type="transmembrane region" description="Helical" evidence="7">
    <location>
        <begin position="159"/>
        <end position="177"/>
    </location>
</feature>
<dbReference type="PANTHER" id="PTHR23291:SF115">
    <property type="entry name" value="MODULATOR OF FTSH PROTEASE YCCA"/>
    <property type="match status" value="1"/>
</dbReference>
<feature type="transmembrane region" description="Helical" evidence="7">
    <location>
        <begin position="106"/>
        <end position="126"/>
    </location>
</feature>
<feature type="transmembrane region" description="Helical" evidence="7">
    <location>
        <begin position="133"/>
        <end position="153"/>
    </location>
</feature>
<dbReference type="InterPro" id="IPR006214">
    <property type="entry name" value="Bax_inhibitor_1-related"/>
</dbReference>
<keyword evidence="5 7" id="KW-1133">Transmembrane helix</keyword>
<protein>
    <submittedName>
        <fullName evidence="8">FtsH protease modulator YccA</fullName>
    </submittedName>
</protein>
<evidence type="ECO:0000256" key="4">
    <source>
        <dbReference type="ARBA" id="ARBA00022692"/>
    </source>
</evidence>
<keyword evidence="4 7" id="KW-0812">Transmembrane</keyword>
<evidence type="ECO:0000313" key="8">
    <source>
        <dbReference type="EMBL" id="KAB2493498.1"/>
    </source>
</evidence>
<accession>A0A6L3XG04</accession>
<dbReference type="EMBL" id="WBSZ01001472">
    <property type="protein sequence ID" value="KAB2493498.1"/>
    <property type="molecule type" value="Genomic_DNA"/>
</dbReference>
<keyword evidence="8" id="KW-0645">Protease</keyword>
<feature type="transmembrane region" description="Helical" evidence="7">
    <location>
        <begin position="74"/>
        <end position="94"/>
    </location>
</feature>
<dbReference type="NCBIfam" id="NF007765">
    <property type="entry name" value="PRK10447.1"/>
    <property type="match status" value="1"/>
</dbReference>
<evidence type="ECO:0000256" key="7">
    <source>
        <dbReference type="RuleBase" id="RU004379"/>
    </source>
</evidence>
<feature type="non-terminal residue" evidence="8">
    <location>
        <position position="178"/>
    </location>
</feature>
<comment type="caution">
    <text evidence="8">The sequence shown here is derived from an EMBL/GenBank/DDBJ whole genome shotgun (WGS) entry which is preliminary data.</text>
</comment>
<dbReference type="AlphaFoldDB" id="A0A6L3XG04"/>
<dbReference type="GO" id="GO:0006508">
    <property type="term" value="P:proteolysis"/>
    <property type="evidence" value="ECO:0007669"/>
    <property type="project" value="UniProtKB-KW"/>
</dbReference>
<name>A0A6L3XG04_9ENTR</name>
<evidence type="ECO:0000313" key="9">
    <source>
        <dbReference type="Proteomes" id="UP000476281"/>
    </source>
</evidence>
<keyword evidence="6 7" id="KW-0472">Membrane</keyword>
<dbReference type="GO" id="GO:0005886">
    <property type="term" value="C:plasma membrane"/>
    <property type="evidence" value="ECO:0007669"/>
    <property type="project" value="UniProtKB-SubCell"/>
</dbReference>
<feature type="transmembrane region" description="Helical" evidence="7">
    <location>
        <begin position="47"/>
        <end position="67"/>
    </location>
</feature>
<dbReference type="GO" id="GO:0008233">
    <property type="term" value="F:peptidase activity"/>
    <property type="evidence" value="ECO:0007669"/>
    <property type="project" value="UniProtKB-KW"/>
</dbReference>
<reference evidence="8 9" key="1">
    <citation type="submission" date="2019-09" db="EMBL/GenBank/DDBJ databases">
        <title>Reversal of blaTEM antimicrobial resistance by CRISPR-Cas9 in clinical E. coli and other Enterobacteriaceae strains.</title>
        <authorList>
            <person name="Tagliaferri T."/>
            <person name="Guimaraes N."/>
            <person name="Pereira M."/>
            <person name="Felicori L."/>
            <person name="Horz H.-P."/>
            <person name="Santos S."/>
            <person name="Mendes T."/>
        </authorList>
    </citation>
    <scope>NUCLEOTIDE SEQUENCE [LARGE SCALE GENOMIC DNA]</scope>
    <source>
        <strain evidence="8 9">E2_blaTEM_MG</strain>
    </source>
</reference>
<evidence type="ECO:0000256" key="3">
    <source>
        <dbReference type="ARBA" id="ARBA00022475"/>
    </source>
</evidence>
<evidence type="ECO:0000256" key="1">
    <source>
        <dbReference type="ARBA" id="ARBA00004651"/>
    </source>
</evidence>
<comment type="subcellular location">
    <subcellularLocation>
        <location evidence="1">Cell membrane</location>
        <topology evidence="1">Multi-pass membrane protein</topology>
    </subcellularLocation>
</comment>
<gene>
    <name evidence="8" type="primary">yccA</name>
    <name evidence="8" type="ORF">F9C29_26700</name>
</gene>
<feature type="transmembrane region" description="Helical" evidence="7">
    <location>
        <begin position="20"/>
        <end position="41"/>
    </location>
</feature>
<sequence>MDRIITSSRDRTSLLSTHKVLRNTYFMLSLTLAFSAITATASTVLMLPSPGLILTLVGMYGLMFLTYKTADKPVGILSAFAFTGFLGYILGPILNAYLSAGMGDVIGMALGGTALVFCCCSAYVLTTRKDMSFLGGMLMAGIVIVLVGMLANIFLQLPALHLAISAVFILISSGAILY</sequence>
<keyword evidence="8" id="KW-0378">Hydrolase</keyword>
<dbReference type="Pfam" id="PF01027">
    <property type="entry name" value="Bax1-I"/>
    <property type="match status" value="1"/>
</dbReference>